<protein>
    <submittedName>
        <fullName evidence="9">Putative bacilysin exporter BacE</fullName>
    </submittedName>
</protein>
<feature type="transmembrane region" description="Helical" evidence="7">
    <location>
        <begin position="234"/>
        <end position="255"/>
    </location>
</feature>
<accession>A0A140L1U0</accession>
<dbReference type="Pfam" id="PF07690">
    <property type="entry name" value="MFS_1"/>
    <property type="match status" value="1"/>
</dbReference>
<dbReference type="PROSITE" id="PS50850">
    <property type="entry name" value="MFS"/>
    <property type="match status" value="1"/>
</dbReference>
<evidence type="ECO:0000313" key="9">
    <source>
        <dbReference type="EMBL" id="KXG74515.1"/>
    </source>
</evidence>
<dbReference type="CDD" id="cd06173">
    <property type="entry name" value="MFS_MefA_like"/>
    <property type="match status" value="1"/>
</dbReference>
<proteinExistence type="predicted"/>
<feature type="transmembrane region" description="Helical" evidence="7">
    <location>
        <begin position="261"/>
        <end position="281"/>
    </location>
</feature>
<dbReference type="GO" id="GO:0005886">
    <property type="term" value="C:plasma membrane"/>
    <property type="evidence" value="ECO:0007669"/>
    <property type="project" value="UniProtKB-SubCell"/>
</dbReference>
<dbReference type="Proteomes" id="UP000070456">
    <property type="component" value="Unassembled WGS sequence"/>
</dbReference>
<feature type="transmembrane region" description="Helical" evidence="7">
    <location>
        <begin position="150"/>
        <end position="170"/>
    </location>
</feature>
<keyword evidence="6 7" id="KW-0472">Membrane</keyword>
<keyword evidence="2" id="KW-0813">Transport</keyword>
<organism evidence="9 10">
    <name type="scientific">Thermotalea metallivorans</name>
    <dbReference type="NCBI Taxonomy" id="520762"/>
    <lineage>
        <taxon>Bacteria</taxon>
        <taxon>Bacillati</taxon>
        <taxon>Bacillota</taxon>
        <taxon>Clostridia</taxon>
        <taxon>Peptostreptococcales</taxon>
        <taxon>Thermotaleaceae</taxon>
        <taxon>Thermotalea</taxon>
    </lineage>
</organism>
<dbReference type="PANTHER" id="PTHR23513:SF6">
    <property type="entry name" value="MAJOR FACILITATOR SUPERFAMILY ASSOCIATED DOMAIN-CONTAINING PROTEIN"/>
    <property type="match status" value="1"/>
</dbReference>
<keyword evidence="5 7" id="KW-1133">Transmembrane helix</keyword>
<feature type="transmembrane region" description="Helical" evidence="7">
    <location>
        <begin position="18"/>
        <end position="44"/>
    </location>
</feature>
<feature type="transmembrane region" description="Helical" evidence="7">
    <location>
        <begin position="50"/>
        <end position="73"/>
    </location>
</feature>
<dbReference type="STRING" id="520762.AN619_23160"/>
<dbReference type="SUPFAM" id="SSF103473">
    <property type="entry name" value="MFS general substrate transporter"/>
    <property type="match status" value="1"/>
</dbReference>
<feature type="transmembrane region" description="Helical" evidence="7">
    <location>
        <begin position="316"/>
        <end position="334"/>
    </location>
</feature>
<feature type="transmembrane region" description="Helical" evidence="7">
    <location>
        <begin position="293"/>
        <end position="310"/>
    </location>
</feature>
<evidence type="ECO:0000256" key="7">
    <source>
        <dbReference type="SAM" id="Phobius"/>
    </source>
</evidence>
<dbReference type="AlphaFoldDB" id="A0A140L1U0"/>
<keyword evidence="10" id="KW-1185">Reference proteome</keyword>
<evidence type="ECO:0000256" key="1">
    <source>
        <dbReference type="ARBA" id="ARBA00004651"/>
    </source>
</evidence>
<gene>
    <name evidence="9" type="primary">bacE</name>
    <name evidence="9" type="ORF">AN619_23160</name>
</gene>
<feature type="transmembrane region" description="Helical" evidence="7">
    <location>
        <begin position="379"/>
        <end position="399"/>
    </location>
</feature>
<dbReference type="Gene3D" id="1.20.1250.20">
    <property type="entry name" value="MFS general substrate transporter like domains"/>
    <property type="match status" value="1"/>
</dbReference>
<feature type="transmembrane region" description="Helical" evidence="7">
    <location>
        <begin position="346"/>
        <end position="373"/>
    </location>
</feature>
<comment type="caution">
    <text evidence="9">The sequence shown here is derived from an EMBL/GenBank/DDBJ whole genome shotgun (WGS) entry which is preliminary data.</text>
</comment>
<evidence type="ECO:0000256" key="3">
    <source>
        <dbReference type="ARBA" id="ARBA00022475"/>
    </source>
</evidence>
<reference evidence="9 10" key="1">
    <citation type="submission" date="2015-12" db="EMBL/GenBank/DDBJ databases">
        <title>Draft genome sequence of the thermoanaerobe Thermotalea metallivorans, an isolate from the runoff channel of the Great Artesian Basin, Australia.</title>
        <authorList>
            <person name="Patel B.K."/>
        </authorList>
    </citation>
    <scope>NUCLEOTIDE SEQUENCE [LARGE SCALE GENOMIC DNA]</scope>
    <source>
        <strain evidence="9 10">B2-1</strain>
    </source>
</reference>
<feature type="transmembrane region" description="Helical" evidence="7">
    <location>
        <begin position="85"/>
        <end position="103"/>
    </location>
</feature>
<name>A0A140L1U0_9FIRM</name>
<keyword evidence="3" id="KW-1003">Cell membrane</keyword>
<dbReference type="OrthoDB" id="9763297at2"/>
<evidence type="ECO:0000259" key="8">
    <source>
        <dbReference type="PROSITE" id="PS50850"/>
    </source>
</evidence>
<evidence type="ECO:0000313" key="10">
    <source>
        <dbReference type="Proteomes" id="UP000070456"/>
    </source>
</evidence>
<dbReference type="InterPro" id="IPR036259">
    <property type="entry name" value="MFS_trans_sf"/>
</dbReference>
<dbReference type="GO" id="GO:0022857">
    <property type="term" value="F:transmembrane transporter activity"/>
    <property type="evidence" value="ECO:0007669"/>
    <property type="project" value="InterPro"/>
</dbReference>
<dbReference type="InterPro" id="IPR011701">
    <property type="entry name" value="MFS"/>
</dbReference>
<sequence>MQYNVDAIKTMIKARKEFVLVGCAQVISDLGNWFYTVAVSAMIYSMSRSATALSMVLILSLIPSAIFSIIGGAISDKYNAKKTMIYADLIRGIITLFALRVIATGSVNILYIIAFINSICGAIFTTARYRIITHLVPKEQLSRAFSRLRILYELTVILGSATGGLVFAFLGFQYVIFFNSFTFFLSLILLLFVFYEEEEIKSSKMDNNFVAMQKEGFKYITQNKKLRILSLYKIFYTISGGILNILPSILAIKIFNYGETGIGFTFSAIGIGSIIGAYFVGKLKTETFEKANLVYGGVVIIFGWLTLLLVKDFYFALLAIAIICTGNIFSHTYIESFSVKDIEQEFVGRISGVFQSITYGAVFISLTLLARWIDIDYQNTISFCIVLVIIPNLITYMMGMVKTPSTDAMNDKQG</sequence>
<feature type="domain" description="Major facilitator superfamily (MFS) profile" evidence="8">
    <location>
        <begin position="17"/>
        <end position="407"/>
    </location>
</feature>
<evidence type="ECO:0000256" key="5">
    <source>
        <dbReference type="ARBA" id="ARBA00022989"/>
    </source>
</evidence>
<comment type="subcellular location">
    <subcellularLocation>
        <location evidence="1">Cell membrane</location>
        <topology evidence="1">Multi-pass membrane protein</topology>
    </subcellularLocation>
</comment>
<dbReference type="EMBL" id="LOEE01000051">
    <property type="protein sequence ID" value="KXG74515.1"/>
    <property type="molecule type" value="Genomic_DNA"/>
</dbReference>
<feature type="transmembrane region" description="Helical" evidence="7">
    <location>
        <begin position="109"/>
        <end position="129"/>
    </location>
</feature>
<evidence type="ECO:0000256" key="2">
    <source>
        <dbReference type="ARBA" id="ARBA00022448"/>
    </source>
</evidence>
<evidence type="ECO:0000256" key="4">
    <source>
        <dbReference type="ARBA" id="ARBA00022692"/>
    </source>
</evidence>
<dbReference type="RefSeq" id="WP_068557095.1">
    <property type="nucleotide sequence ID" value="NZ_LOEE01000051.1"/>
</dbReference>
<keyword evidence="4 7" id="KW-0812">Transmembrane</keyword>
<dbReference type="InterPro" id="IPR020846">
    <property type="entry name" value="MFS_dom"/>
</dbReference>
<evidence type="ECO:0000256" key="6">
    <source>
        <dbReference type="ARBA" id="ARBA00023136"/>
    </source>
</evidence>
<dbReference type="PANTHER" id="PTHR23513">
    <property type="entry name" value="INTEGRAL MEMBRANE EFFLUX PROTEIN-RELATED"/>
    <property type="match status" value="1"/>
</dbReference>
<feature type="transmembrane region" description="Helical" evidence="7">
    <location>
        <begin position="176"/>
        <end position="195"/>
    </location>
</feature>